<feature type="region of interest" description="Disordered" evidence="1">
    <location>
        <begin position="106"/>
        <end position="134"/>
    </location>
</feature>
<dbReference type="OrthoDB" id="10376307at2759"/>
<feature type="compositionally biased region" description="Polar residues" evidence="1">
    <location>
        <begin position="106"/>
        <end position="115"/>
    </location>
</feature>
<accession>A0A6A5TA46</accession>
<evidence type="ECO:0000256" key="1">
    <source>
        <dbReference type="SAM" id="MobiDB-lite"/>
    </source>
</evidence>
<organism evidence="3 4">
    <name type="scientific">Byssothecium circinans</name>
    <dbReference type="NCBI Taxonomy" id="147558"/>
    <lineage>
        <taxon>Eukaryota</taxon>
        <taxon>Fungi</taxon>
        <taxon>Dikarya</taxon>
        <taxon>Ascomycota</taxon>
        <taxon>Pezizomycotina</taxon>
        <taxon>Dothideomycetes</taxon>
        <taxon>Pleosporomycetidae</taxon>
        <taxon>Pleosporales</taxon>
        <taxon>Massarineae</taxon>
        <taxon>Massarinaceae</taxon>
        <taxon>Byssothecium</taxon>
    </lineage>
</organism>
<dbReference type="Proteomes" id="UP000800035">
    <property type="component" value="Unassembled WGS sequence"/>
</dbReference>
<feature type="compositionally biased region" description="Low complexity" evidence="1">
    <location>
        <begin position="116"/>
        <end position="134"/>
    </location>
</feature>
<proteinExistence type="predicted"/>
<feature type="transmembrane region" description="Helical" evidence="2">
    <location>
        <begin position="184"/>
        <end position="206"/>
    </location>
</feature>
<evidence type="ECO:0000256" key="2">
    <source>
        <dbReference type="SAM" id="Phobius"/>
    </source>
</evidence>
<protein>
    <recommendedName>
        <fullName evidence="5">Mid2 domain-containing protein</fullName>
    </recommendedName>
</protein>
<evidence type="ECO:0000313" key="4">
    <source>
        <dbReference type="Proteomes" id="UP000800035"/>
    </source>
</evidence>
<keyword evidence="2" id="KW-1133">Transmembrane helix</keyword>
<dbReference type="AlphaFoldDB" id="A0A6A5TA46"/>
<gene>
    <name evidence="3" type="ORF">CC80DRAFT_272403</name>
</gene>
<evidence type="ECO:0008006" key="5">
    <source>
        <dbReference type="Google" id="ProtNLM"/>
    </source>
</evidence>
<keyword evidence="2" id="KW-0812">Transmembrane</keyword>
<dbReference type="EMBL" id="ML977037">
    <property type="protein sequence ID" value="KAF1949461.1"/>
    <property type="molecule type" value="Genomic_DNA"/>
</dbReference>
<sequence>MSDFSWVFPPGDPTDLGDPAMIGPVYFNDEIVLQFTPANKEVKIDMACDIYYVGQRKFNSSPSHWRITEASSIKFPECHFAFADAAHGNGKVFQYIYTANPEGSKTWSATQSPLKTPSGTSTSGSSSTATNTAISATTSDSRTVVNSDGLSTASKTTIFTNQTSASSTTVPATGDGSKSRALEIGLGVGISVAVLVIISLVIFLLLKRRKLLLPQSRDDSGVPSTPKMEMDASYAQLTELDGNSTGRVVVHEMLVPKQATELA</sequence>
<keyword evidence="2" id="KW-0472">Membrane</keyword>
<evidence type="ECO:0000313" key="3">
    <source>
        <dbReference type="EMBL" id="KAF1949461.1"/>
    </source>
</evidence>
<reference evidence="3" key="1">
    <citation type="journal article" date="2020" name="Stud. Mycol.">
        <title>101 Dothideomycetes genomes: a test case for predicting lifestyles and emergence of pathogens.</title>
        <authorList>
            <person name="Haridas S."/>
            <person name="Albert R."/>
            <person name="Binder M."/>
            <person name="Bloem J."/>
            <person name="Labutti K."/>
            <person name="Salamov A."/>
            <person name="Andreopoulos B."/>
            <person name="Baker S."/>
            <person name="Barry K."/>
            <person name="Bills G."/>
            <person name="Bluhm B."/>
            <person name="Cannon C."/>
            <person name="Castanera R."/>
            <person name="Culley D."/>
            <person name="Daum C."/>
            <person name="Ezra D."/>
            <person name="Gonzalez J."/>
            <person name="Henrissat B."/>
            <person name="Kuo A."/>
            <person name="Liang C."/>
            <person name="Lipzen A."/>
            <person name="Lutzoni F."/>
            <person name="Magnuson J."/>
            <person name="Mondo S."/>
            <person name="Nolan M."/>
            <person name="Ohm R."/>
            <person name="Pangilinan J."/>
            <person name="Park H.-J."/>
            <person name="Ramirez L."/>
            <person name="Alfaro M."/>
            <person name="Sun H."/>
            <person name="Tritt A."/>
            <person name="Yoshinaga Y."/>
            <person name="Zwiers L.-H."/>
            <person name="Turgeon B."/>
            <person name="Goodwin S."/>
            <person name="Spatafora J."/>
            <person name="Crous P."/>
            <person name="Grigoriev I."/>
        </authorList>
    </citation>
    <scope>NUCLEOTIDE SEQUENCE</scope>
    <source>
        <strain evidence="3">CBS 675.92</strain>
    </source>
</reference>
<keyword evidence="4" id="KW-1185">Reference proteome</keyword>
<name>A0A6A5TA46_9PLEO</name>